<dbReference type="Pfam" id="PF07719">
    <property type="entry name" value="TPR_2"/>
    <property type="match status" value="1"/>
</dbReference>
<evidence type="ECO:0000256" key="3">
    <source>
        <dbReference type="PROSITE-ProRule" id="PRU00339"/>
    </source>
</evidence>
<dbReference type="Gene3D" id="2.170.270.10">
    <property type="entry name" value="SET domain"/>
    <property type="match status" value="1"/>
</dbReference>
<accession>A0A168ACI9</accession>
<dbReference type="InterPro" id="IPR001214">
    <property type="entry name" value="SET_dom"/>
</dbReference>
<evidence type="ECO:0000313" key="5">
    <source>
        <dbReference type="EMBL" id="OAA68565.1"/>
    </source>
</evidence>
<dbReference type="OrthoDB" id="1028014at2759"/>
<dbReference type="InterPro" id="IPR019734">
    <property type="entry name" value="TPR_rpt"/>
</dbReference>
<dbReference type="InterPro" id="IPR046341">
    <property type="entry name" value="SET_dom_sf"/>
</dbReference>
<reference evidence="5 6" key="1">
    <citation type="journal article" date="2016" name="Genome Biol. Evol.">
        <title>Divergent and convergent evolution of fungal pathogenicity.</title>
        <authorList>
            <person name="Shang Y."/>
            <person name="Xiao G."/>
            <person name="Zheng P."/>
            <person name="Cen K."/>
            <person name="Zhan S."/>
            <person name="Wang C."/>
        </authorList>
    </citation>
    <scope>NUCLEOTIDE SEQUENCE [LARGE SCALE GENOMIC DNA]</scope>
    <source>
        <strain evidence="5 6">RCEF 264</strain>
    </source>
</reference>
<dbReference type="SMART" id="SM00317">
    <property type="entry name" value="SET"/>
    <property type="match status" value="1"/>
</dbReference>
<feature type="domain" description="SET" evidence="4">
    <location>
        <begin position="363"/>
        <end position="550"/>
    </location>
</feature>
<protein>
    <submittedName>
        <fullName evidence="5">Tetratricopeptide-like helical</fullName>
    </submittedName>
</protein>
<dbReference type="Pfam" id="PF00856">
    <property type="entry name" value="SET"/>
    <property type="match status" value="1"/>
</dbReference>
<dbReference type="PANTHER" id="PTHR47643:SF2">
    <property type="entry name" value="TPR DOMAIN PROTEIN (AFU_ORTHOLOGUE AFUA_5G12710)"/>
    <property type="match status" value="1"/>
</dbReference>
<dbReference type="InterPro" id="IPR053209">
    <property type="entry name" value="Gramillin-biosynth_MTr"/>
</dbReference>
<dbReference type="InterPro" id="IPR011990">
    <property type="entry name" value="TPR-like_helical_dom_sf"/>
</dbReference>
<evidence type="ECO:0000256" key="1">
    <source>
        <dbReference type="ARBA" id="ARBA00022737"/>
    </source>
</evidence>
<dbReference type="PANTHER" id="PTHR47643">
    <property type="entry name" value="TPR DOMAIN PROTEIN (AFU_ORTHOLOGUE AFUA_5G12710)"/>
    <property type="match status" value="1"/>
</dbReference>
<name>A0A168ACI9_9HYPO</name>
<feature type="repeat" description="TPR" evidence="3">
    <location>
        <begin position="285"/>
        <end position="318"/>
    </location>
</feature>
<dbReference type="SUPFAM" id="SSF48452">
    <property type="entry name" value="TPR-like"/>
    <property type="match status" value="1"/>
</dbReference>
<evidence type="ECO:0000259" key="4">
    <source>
        <dbReference type="PROSITE" id="PS50280"/>
    </source>
</evidence>
<keyword evidence="2 3" id="KW-0802">TPR repeat</keyword>
<dbReference type="Proteomes" id="UP000076874">
    <property type="component" value="Unassembled WGS sequence"/>
</dbReference>
<evidence type="ECO:0000256" key="2">
    <source>
        <dbReference type="ARBA" id="ARBA00022803"/>
    </source>
</evidence>
<proteinExistence type="predicted"/>
<dbReference type="SUPFAM" id="SSF82199">
    <property type="entry name" value="SET domain"/>
    <property type="match status" value="1"/>
</dbReference>
<sequence length="747" mass="82309">MADGNDMSQYMELLLRQKATLEAAKVYKGRKPLPSQRKSREQLQFDFLMLAQNAGQKENMLRVTFIGEAYPPCMLPLVDLVPIRIHDLTLETQHRGRVLVVRTFTQPRRLTAIQCAVEDEFGDVDQLSLYNVLPTVVAADMLPCGAIVAIKEPYYKTTANGGLSVRVDHPSDMVQLKPGDPLIPPRLAPLQEKALLPPSVLDLKERGNAAFQKGQWRLANDTYSDAIKAAAASDDNDDNTWRALHRNRAAARLRLGRYEQAITDALAGMVQADTASPEVAKDANTKALYRAGKASYELGAFPEAKQYFEKALELDARLKDVTADLGRVKKRLAEQEDGRYNFSAMAASASKRHTRLDHASFLKNTRVAESPGRGRGLFATKALEPGDVVFVEKALYVAHPTDMGDVALLLNLNRNRMSMGTHALRLYGVIDKLRWNPKLANRYLDLYDGGTFGGGKEAAVVDGEVALDTFRVESIAEFNGFGCPRVKSSDADPEMRADDGHNGSTGIWLQASYANHACLPNAMRSFVGDMMVVRAVRHIRASEEILMGYTIPRDPLSARQKKLKEGYGFTCACPLCQAEEKVPKPLTEKRARIGKKADGFLVANPLKHSSARTIPLTKKNEARALLEQLRATYSSALFDRLPRLACVDIGYWEGHSQGEYTAKDAFSKVLGVLRDCGYFVAIKGGQVTVDRESALPIETVVGAAMYASQACVAMDNDRAAFAFQALAKDVYVTLFGTDDGFEAKYGQ</sequence>
<dbReference type="Gene3D" id="1.25.40.10">
    <property type="entry name" value="Tetratricopeptide repeat domain"/>
    <property type="match status" value="2"/>
</dbReference>
<dbReference type="PROSITE" id="PS50005">
    <property type="entry name" value="TPR"/>
    <property type="match status" value="1"/>
</dbReference>
<comment type="caution">
    <text evidence="5">The sequence shown here is derived from an EMBL/GenBank/DDBJ whole genome shotgun (WGS) entry which is preliminary data.</text>
</comment>
<dbReference type="PROSITE" id="PS50280">
    <property type="entry name" value="SET"/>
    <property type="match status" value="1"/>
</dbReference>
<dbReference type="AlphaFoldDB" id="A0A168ACI9"/>
<dbReference type="SMART" id="SM00028">
    <property type="entry name" value="TPR"/>
    <property type="match status" value="3"/>
</dbReference>
<evidence type="ECO:0000313" key="6">
    <source>
        <dbReference type="Proteomes" id="UP000076874"/>
    </source>
</evidence>
<gene>
    <name evidence="5" type="ORF">SPI_00760</name>
</gene>
<keyword evidence="1" id="KW-0677">Repeat</keyword>
<dbReference type="InterPro" id="IPR013105">
    <property type="entry name" value="TPR_2"/>
</dbReference>
<dbReference type="EMBL" id="AZHD01000001">
    <property type="protein sequence ID" value="OAA68565.1"/>
    <property type="molecule type" value="Genomic_DNA"/>
</dbReference>
<organism evidence="5 6">
    <name type="scientific">Niveomyces insectorum RCEF 264</name>
    <dbReference type="NCBI Taxonomy" id="1081102"/>
    <lineage>
        <taxon>Eukaryota</taxon>
        <taxon>Fungi</taxon>
        <taxon>Dikarya</taxon>
        <taxon>Ascomycota</taxon>
        <taxon>Pezizomycotina</taxon>
        <taxon>Sordariomycetes</taxon>
        <taxon>Hypocreomycetidae</taxon>
        <taxon>Hypocreales</taxon>
        <taxon>Cordycipitaceae</taxon>
        <taxon>Niveomyces</taxon>
    </lineage>
</organism>
<dbReference type="STRING" id="1081102.A0A168ACI9"/>
<keyword evidence="6" id="KW-1185">Reference proteome</keyword>